<dbReference type="EMBL" id="JASEJX010000039">
    <property type="protein sequence ID" value="KAK4509015.1"/>
    <property type="molecule type" value="Genomic_DNA"/>
</dbReference>
<reference evidence="9 10" key="1">
    <citation type="submission" date="2022-11" db="EMBL/GenBank/DDBJ databases">
        <title>Mucor velutinosus strain NIH1002 WGS.</title>
        <authorList>
            <person name="Subramanian P."/>
            <person name="Mullikin J.C."/>
            <person name="Segre J.A."/>
            <person name="Zelazny A.M."/>
        </authorList>
    </citation>
    <scope>NUCLEOTIDE SEQUENCE [LARGE SCALE GENOMIC DNA]</scope>
    <source>
        <strain evidence="9 10">NIH1002</strain>
    </source>
</reference>
<dbReference type="InterPro" id="IPR003316">
    <property type="entry name" value="E2F_WHTH_DNA-bd_dom"/>
</dbReference>
<keyword evidence="4 5" id="KW-0804">Transcription</keyword>
<dbReference type="Gene3D" id="6.10.250.540">
    <property type="match status" value="1"/>
</dbReference>
<dbReference type="SUPFAM" id="SSF144074">
    <property type="entry name" value="E2F-DP heterodimerization region"/>
    <property type="match status" value="1"/>
</dbReference>
<comment type="caution">
    <text evidence="9">The sequence shown here is derived from an EMBL/GenBank/DDBJ whole genome shotgun (WGS) entry which is preliminary data.</text>
</comment>
<dbReference type="GO" id="GO:0000981">
    <property type="term" value="F:DNA-binding transcription factor activity, RNA polymerase II-specific"/>
    <property type="evidence" value="ECO:0007669"/>
    <property type="project" value="TreeGrafter"/>
</dbReference>
<keyword evidence="5" id="KW-0539">Nucleus</keyword>
<evidence type="ECO:0000256" key="3">
    <source>
        <dbReference type="ARBA" id="ARBA00023125"/>
    </source>
</evidence>
<dbReference type="PANTHER" id="PTHR12081">
    <property type="entry name" value="TRANSCRIPTION FACTOR E2F"/>
    <property type="match status" value="1"/>
</dbReference>
<evidence type="ECO:0000313" key="10">
    <source>
        <dbReference type="Proteomes" id="UP001304243"/>
    </source>
</evidence>
<dbReference type="Gene3D" id="1.10.10.10">
    <property type="entry name" value="Winged helix-like DNA-binding domain superfamily/Winged helix DNA-binding domain"/>
    <property type="match status" value="1"/>
</dbReference>
<dbReference type="InterPro" id="IPR015633">
    <property type="entry name" value="E2F"/>
</dbReference>
<keyword evidence="3 5" id="KW-0238">DNA-binding</keyword>
<feature type="coiled-coil region" evidence="6">
    <location>
        <begin position="184"/>
        <end position="221"/>
    </location>
</feature>
<dbReference type="RefSeq" id="XP_064675681.1">
    <property type="nucleotide sequence ID" value="XM_064826624.1"/>
</dbReference>
<organism evidence="9 10">
    <name type="scientific">Mucor velutinosus</name>
    <dbReference type="NCBI Taxonomy" id="708070"/>
    <lineage>
        <taxon>Eukaryota</taxon>
        <taxon>Fungi</taxon>
        <taxon>Fungi incertae sedis</taxon>
        <taxon>Mucoromycota</taxon>
        <taxon>Mucoromycotina</taxon>
        <taxon>Mucoromycetes</taxon>
        <taxon>Mucorales</taxon>
        <taxon>Mucorineae</taxon>
        <taxon>Mucoraceae</taxon>
        <taxon>Mucor</taxon>
    </lineage>
</organism>
<dbReference type="SUPFAM" id="SSF46785">
    <property type="entry name" value="Winged helix' DNA-binding domain"/>
    <property type="match status" value="1"/>
</dbReference>
<comment type="subcellular location">
    <subcellularLocation>
        <location evidence="5">Nucleus</location>
    </subcellularLocation>
</comment>
<proteinExistence type="inferred from homology"/>
<feature type="compositionally biased region" description="Polar residues" evidence="7">
    <location>
        <begin position="66"/>
        <end position="81"/>
    </location>
</feature>
<dbReference type="PANTHER" id="PTHR12081:SF18">
    <property type="entry name" value="TRANSCRIPTION FACTOR E2F2-RELATED"/>
    <property type="match status" value="1"/>
</dbReference>
<feature type="compositionally biased region" description="Low complexity" evidence="7">
    <location>
        <begin position="1"/>
        <end position="31"/>
    </location>
</feature>
<dbReference type="InterPro" id="IPR037241">
    <property type="entry name" value="E2F-DP_heterodim"/>
</dbReference>
<protein>
    <submittedName>
        <fullName evidence="9">RNA polymerase B</fullName>
    </submittedName>
</protein>
<evidence type="ECO:0000256" key="4">
    <source>
        <dbReference type="ARBA" id="ARBA00023163"/>
    </source>
</evidence>
<name>A0AAN7HPT2_9FUNG</name>
<evidence type="ECO:0000256" key="2">
    <source>
        <dbReference type="ARBA" id="ARBA00023015"/>
    </source>
</evidence>
<keyword evidence="6" id="KW-0175">Coiled coil</keyword>
<feature type="region of interest" description="Disordered" evidence="7">
    <location>
        <begin position="1"/>
        <end position="90"/>
    </location>
</feature>
<keyword evidence="10" id="KW-1185">Reference proteome</keyword>
<evidence type="ECO:0000313" key="9">
    <source>
        <dbReference type="EMBL" id="KAK4509015.1"/>
    </source>
</evidence>
<evidence type="ECO:0000256" key="1">
    <source>
        <dbReference type="ARBA" id="ARBA00010940"/>
    </source>
</evidence>
<keyword evidence="2 5" id="KW-0805">Transcription regulation</keyword>
<evidence type="ECO:0000259" key="8">
    <source>
        <dbReference type="SMART" id="SM01372"/>
    </source>
</evidence>
<sequence>MRCTSLSSTSSHSSNSGSSTSSISSNNSTSSHYKRGKRSDIGPTHQHTYHPYCKQQSIQSMSQQQDTRQSSSLQQQLPATTSFSSSSQSCRYDSSLGLLTKKFIALLRSSAHGDLDLNRAASQLKVQKRRIYDITNVLEGIQLIEKNSKNHVRWIGNAAVNATNETTDDNIMTTTTASTSSASTNELEQRLAYLRNHNQTLENEQNHLNIFKQQIDQEIERVIKNNASYCYLTLDDIDRFEVIMAAQQEALVVVNAPYDTDIEVHQVKNATPTKKKPNNTTTKCLIRVPENSTKPLRLISLKHKDNDHNNH</sequence>
<feature type="domain" description="E2F/DP family winged-helix DNA-binding" evidence="8">
    <location>
        <begin position="91"/>
        <end position="156"/>
    </location>
</feature>
<dbReference type="SMART" id="SM01372">
    <property type="entry name" value="E2F_TDP"/>
    <property type="match status" value="1"/>
</dbReference>
<dbReference type="Proteomes" id="UP001304243">
    <property type="component" value="Unassembled WGS sequence"/>
</dbReference>
<evidence type="ECO:0000256" key="6">
    <source>
        <dbReference type="SAM" id="Coils"/>
    </source>
</evidence>
<dbReference type="Pfam" id="PF02319">
    <property type="entry name" value="WHD_E2F_TDP"/>
    <property type="match status" value="1"/>
</dbReference>
<dbReference type="GO" id="GO:0090575">
    <property type="term" value="C:RNA polymerase II transcription regulator complex"/>
    <property type="evidence" value="ECO:0007669"/>
    <property type="project" value="TreeGrafter"/>
</dbReference>
<evidence type="ECO:0000256" key="7">
    <source>
        <dbReference type="SAM" id="MobiDB-lite"/>
    </source>
</evidence>
<dbReference type="GO" id="GO:0000978">
    <property type="term" value="F:RNA polymerase II cis-regulatory region sequence-specific DNA binding"/>
    <property type="evidence" value="ECO:0007669"/>
    <property type="project" value="InterPro"/>
</dbReference>
<comment type="similarity">
    <text evidence="1 5">Belongs to the E2F/DP family.</text>
</comment>
<accession>A0AAN7HPT2</accession>
<dbReference type="InterPro" id="IPR036388">
    <property type="entry name" value="WH-like_DNA-bd_sf"/>
</dbReference>
<dbReference type="FunFam" id="1.10.10.10:FF:000008">
    <property type="entry name" value="E2F transcription factor 1"/>
    <property type="match status" value="1"/>
</dbReference>
<dbReference type="AlphaFoldDB" id="A0AAN7HPT2"/>
<dbReference type="InterPro" id="IPR036390">
    <property type="entry name" value="WH_DNA-bd_sf"/>
</dbReference>
<evidence type="ECO:0000256" key="5">
    <source>
        <dbReference type="RuleBase" id="RU003796"/>
    </source>
</evidence>
<feature type="compositionally biased region" description="Low complexity" evidence="7">
    <location>
        <begin position="55"/>
        <end position="65"/>
    </location>
</feature>
<gene>
    <name evidence="9" type="primary">RPB4</name>
    <name evidence="9" type="ORF">ATC70_007364</name>
</gene>
<dbReference type="GeneID" id="89951050"/>